<evidence type="ECO:0008006" key="9">
    <source>
        <dbReference type="Google" id="ProtNLM"/>
    </source>
</evidence>
<dbReference type="SUPFAM" id="SSF46785">
    <property type="entry name" value="Winged helix' DNA-binding domain"/>
    <property type="match status" value="1"/>
</dbReference>
<feature type="region of interest" description="Disordered" evidence="4">
    <location>
        <begin position="320"/>
        <end position="360"/>
    </location>
</feature>
<dbReference type="Gene3D" id="1.10.10.580">
    <property type="entry name" value="Structural maintenance of chromosome 1. Chain E"/>
    <property type="match status" value="1"/>
</dbReference>
<dbReference type="RefSeq" id="XP_033651500.1">
    <property type="nucleotide sequence ID" value="XM_033802446.1"/>
</dbReference>
<dbReference type="GO" id="GO:0030892">
    <property type="term" value="C:mitotic cohesin complex"/>
    <property type="evidence" value="ECO:0007669"/>
    <property type="project" value="TreeGrafter"/>
</dbReference>
<sequence>MFFPEHLLSKSGPLARVWLAANLEKKLSKNQVLQDKINDDIAVIVRPEVAGGPMALRLSGQLLLGVVRIYSRKARYLLDDCTEALMKIKMAFRPGNIDLPGNQSHIANPASLTLPDVITDIDLLAPMPDPALFLSQSLQHVPTLGFEDTTVPDWDSSQFFSGSVEQPRGEPMVLDDADVLSLDWNDEPHPEFDEGTSIERGRNAPLERRLSEDLASSPKPLEEDDLGLDWDGGDTSAIPAPGHTELGNLDVSMEETTDIGLPVDDAILPELPADEEAVPGLERERDTISPLSSIRSSVERDLEQTYQQEHNLTAVELEDEEQEEAVRQTQRAKRRRLLHADEETQIPNSQIRQQQNDRSKILKPSAFLPRDPMLLALMQMQKTGGFVSNILGDGRSRGWAPELRGILSLEVVSRPGQKRKRDSGVADLGSEEEDAGAGKEKTPQLEFEQTETELDGVAAPFGGDTSLAHEEEAIHLPSDEGIPAMDEDHLEQEEAFSPVDHFDDTTAPLLHPADSGPISVGTKHAVHILRERFGPEAESNESERQKASVLFQDMLPEASTSRAEATKMFFEILVLATKDAIKVEQPVDELGGPLRIRGKRGLWGSWAETSASGELASQSAPEASAAVPAQA</sequence>
<dbReference type="Pfam" id="PF04825">
    <property type="entry name" value="Rad21_Rec8_N"/>
    <property type="match status" value="1"/>
</dbReference>
<dbReference type="EMBL" id="ML986506">
    <property type="protein sequence ID" value="KAF2273961.1"/>
    <property type="molecule type" value="Genomic_DNA"/>
</dbReference>
<evidence type="ECO:0000256" key="3">
    <source>
        <dbReference type="ARBA" id="ARBA00023242"/>
    </source>
</evidence>
<dbReference type="GO" id="GO:1990414">
    <property type="term" value="P:replication-born double-strand break repair via sister chromatid exchange"/>
    <property type="evidence" value="ECO:0007669"/>
    <property type="project" value="TreeGrafter"/>
</dbReference>
<accession>A0A6A6JBK3</accession>
<dbReference type="PANTHER" id="PTHR12585:SF69">
    <property type="entry name" value="FI11703P"/>
    <property type="match status" value="1"/>
</dbReference>
<feature type="compositionally biased region" description="Basic and acidic residues" evidence="4">
    <location>
        <begin position="186"/>
        <end position="212"/>
    </location>
</feature>
<dbReference type="InterPro" id="IPR006909">
    <property type="entry name" value="Rad21/Rec8_C_eu"/>
</dbReference>
<evidence type="ECO:0000313" key="7">
    <source>
        <dbReference type="EMBL" id="KAF2273961.1"/>
    </source>
</evidence>
<keyword evidence="3" id="KW-0539">Nucleus</keyword>
<comment type="similarity">
    <text evidence="2">Belongs to the rad21 family.</text>
</comment>
<dbReference type="AlphaFoldDB" id="A0A6A6JBK3"/>
<dbReference type="GO" id="GO:0007064">
    <property type="term" value="P:mitotic sister chromatid cohesion"/>
    <property type="evidence" value="ECO:0007669"/>
    <property type="project" value="TreeGrafter"/>
</dbReference>
<dbReference type="InterPro" id="IPR039781">
    <property type="entry name" value="Rad21/Rec8-like"/>
</dbReference>
<dbReference type="InterPro" id="IPR006910">
    <property type="entry name" value="Rad21_Rec8_N"/>
</dbReference>
<feature type="region of interest" description="Disordered" evidence="4">
    <location>
        <begin position="185"/>
        <end position="223"/>
    </location>
</feature>
<dbReference type="FunFam" id="1.10.10.580:FF:000004">
    <property type="entry name" value="Double-strand-break repair protein rad21"/>
    <property type="match status" value="1"/>
</dbReference>
<dbReference type="GO" id="GO:0005634">
    <property type="term" value="C:nucleus"/>
    <property type="evidence" value="ECO:0007669"/>
    <property type="project" value="UniProtKB-SubCell"/>
</dbReference>
<dbReference type="GO" id="GO:0003682">
    <property type="term" value="F:chromatin binding"/>
    <property type="evidence" value="ECO:0007669"/>
    <property type="project" value="TreeGrafter"/>
</dbReference>
<dbReference type="PANTHER" id="PTHR12585">
    <property type="entry name" value="SCC1 / RAD21 FAMILY MEMBER"/>
    <property type="match status" value="1"/>
</dbReference>
<reference evidence="7" key="1">
    <citation type="journal article" date="2020" name="Stud. Mycol.">
        <title>101 Dothideomycetes genomes: a test case for predicting lifestyles and emergence of pathogens.</title>
        <authorList>
            <person name="Haridas S."/>
            <person name="Albert R."/>
            <person name="Binder M."/>
            <person name="Bloem J."/>
            <person name="Labutti K."/>
            <person name="Salamov A."/>
            <person name="Andreopoulos B."/>
            <person name="Baker S."/>
            <person name="Barry K."/>
            <person name="Bills G."/>
            <person name="Bluhm B."/>
            <person name="Cannon C."/>
            <person name="Castanera R."/>
            <person name="Culley D."/>
            <person name="Daum C."/>
            <person name="Ezra D."/>
            <person name="Gonzalez J."/>
            <person name="Henrissat B."/>
            <person name="Kuo A."/>
            <person name="Liang C."/>
            <person name="Lipzen A."/>
            <person name="Lutzoni F."/>
            <person name="Magnuson J."/>
            <person name="Mondo S."/>
            <person name="Nolan M."/>
            <person name="Ohm R."/>
            <person name="Pangilinan J."/>
            <person name="Park H.-J."/>
            <person name="Ramirez L."/>
            <person name="Alfaro M."/>
            <person name="Sun H."/>
            <person name="Tritt A."/>
            <person name="Yoshinaga Y."/>
            <person name="Zwiers L.-H."/>
            <person name="Turgeon B."/>
            <person name="Goodwin S."/>
            <person name="Spatafora J."/>
            <person name="Crous P."/>
            <person name="Grigoriev I."/>
        </authorList>
    </citation>
    <scope>NUCLEOTIDE SEQUENCE</scope>
    <source>
        <strain evidence="7">CBS 379.55</strain>
    </source>
</reference>
<evidence type="ECO:0000313" key="8">
    <source>
        <dbReference type="Proteomes" id="UP000800097"/>
    </source>
</evidence>
<dbReference type="OrthoDB" id="10071381at2759"/>
<feature type="region of interest" description="Disordered" evidence="4">
    <location>
        <begin position="414"/>
        <end position="444"/>
    </location>
</feature>
<protein>
    <recommendedName>
        <fullName evidence="9">Double-strand-break repair protein rad21</fullName>
    </recommendedName>
</protein>
<feature type="domain" description="Rad21/Rec8-like protein C-terminal eukaryotic" evidence="5">
    <location>
        <begin position="549"/>
        <end position="585"/>
    </location>
</feature>
<dbReference type="Pfam" id="PF04824">
    <property type="entry name" value="Rad21_Rec8"/>
    <property type="match status" value="1"/>
</dbReference>
<dbReference type="InterPro" id="IPR023093">
    <property type="entry name" value="ScpA-like_C"/>
</dbReference>
<evidence type="ECO:0000256" key="1">
    <source>
        <dbReference type="ARBA" id="ARBA00004123"/>
    </source>
</evidence>
<feature type="compositionally biased region" description="Polar residues" evidence="4">
    <location>
        <begin position="345"/>
        <end position="354"/>
    </location>
</feature>
<evidence type="ECO:0000256" key="4">
    <source>
        <dbReference type="SAM" id="MobiDB-lite"/>
    </source>
</evidence>
<feature type="domain" description="Rad21/Rec8-like protein N-terminal" evidence="6">
    <location>
        <begin position="1"/>
        <end position="105"/>
    </location>
</feature>
<evidence type="ECO:0000259" key="5">
    <source>
        <dbReference type="Pfam" id="PF04824"/>
    </source>
</evidence>
<comment type="subcellular location">
    <subcellularLocation>
        <location evidence="1">Nucleus</location>
    </subcellularLocation>
</comment>
<gene>
    <name evidence="7" type="ORF">EI97DRAFT_495677</name>
</gene>
<evidence type="ECO:0000256" key="2">
    <source>
        <dbReference type="ARBA" id="ARBA00009870"/>
    </source>
</evidence>
<keyword evidence="8" id="KW-1185">Reference proteome</keyword>
<evidence type="ECO:0000259" key="6">
    <source>
        <dbReference type="Pfam" id="PF04825"/>
    </source>
</evidence>
<dbReference type="GeneID" id="54555621"/>
<dbReference type="CDD" id="cd21788">
    <property type="entry name" value="Rad21_Rec8_M_SpRad21p-like"/>
    <property type="match status" value="1"/>
</dbReference>
<proteinExistence type="inferred from homology"/>
<name>A0A6A6JBK3_WESOR</name>
<dbReference type="Proteomes" id="UP000800097">
    <property type="component" value="Unassembled WGS sequence"/>
</dbReference>
<organism evidence="7 8">
    <name type="scientific">Westerdykella ornata</name>
    <dbReference type="NCBI Taxonomy" id="318751"/>
    <lineage>
        <taxon>Eukaryota</taxon>
        <taxon>Fungi</taxon>
        <taxon>Dikarya</taxon>
        <taxon>Ascomycota</taxon>
        <taxon>Pezizomycotina</taxon>
        <taxon>Dothideomycetes</taxon>
        <taxon>Pleosporomycetidae</taxon>
        <taxon>Pleosporales</taxon>
        <taxon>Sporormiaceae</taxon>
        <taxon>Westerdykella</taxon>
    </lineage>
</organism>
<feature type="region of interest" description="Disordered" evidence="4">
    <location>
        <begin position="610"/>
        <end position="631"/>
    </location>
</feature>
<feature type="compositionally biased region" description="Low complexity" evidence="4">
    <location>
        <begin position="616"/>
        <end position="631"/>
    </location>
</feature>
<dbReference type="InterPro" id="IPR036390">
    <property type="entry name" value="WH_DNA-bd_sf"/>
</dbReference>